<evidence type="ECO:0000256" key="2">
    <source>
        <dbReference type="ARBA" id="ARBA00022448"/>
    </source>
</evidence>
<evidence type="ECO:0000256" key="10">
    <source>
        <dbReference type="SAM" id="Phobius"/>
    </source>
</evidence>
<feature type="transmembrane region" description="Helical" evidence="10">
    <location>
        <begin position="245"/>
        <end position="268"/>
    </location>
</feature>
<comment type="caution">
    <text evidence="11">The sequence shown here is derived from an EMBL/GenBank/DDBJ whole genome shotgun (WGS) entry which is preliminary data.</text>
</comment>
<feature type="transmembrane region" description="Helical" evidence="10">
    <location>
        <begin position="437"/>
        <end position="458"/>
    </location>
</feature>
<keyword evidence="6 10" id="KW-1133">Transmembrane helix</keyword>
<keyword evidence="2" id="KW-0813">Transport</keyword>
<dbReference type="GO" id="GO:0042910">
    <property type="term" value="F:xenobiotic transmembrane transporter activity"/>
    <property type="evidence" value="ECO:0007669"/>
    <property type="project" value="InterPro"/>
</dbReference>
<evidence type="ECO:0000256" key="9">
    <source>
        <dbReference type="ARBA" id="ARBA00031636"/>
    </source>
</evidence>
<feature type="transmembrane region" description="Helical" evidence="10">
    <location>
        <begin position="392"/>
        <end position="410"/>
    </location>
</feature>
<feature type="transmembrane region" description="Helical" evidence="10">
    <location>
        <begin position="135"/>
        <end position="154"/>
    </location>
</feature>
<dbReference type="RefSeq" id="WP_023951414.1">
    <property type="nucleotide sequence ID" value="NZ_AYSV01000089.1"/>
</dbReference>
<evidence type="ECO:0000313" key="12">
    <source>
        <dbReference type="Proteomes" id="UP000018766"/>
    </source>
</evidence>
<proteinExistence type="predicted"/>
<evidence type="ECO:0000256" key="1">
    <source>
        <dbReference type="ARBA" id="ARBA00004429"/>
    </source>
</evidence>
<dbReference type="NCBIfam" id="TIGR00797">
    <property type="entry name" value="matE"/>
    <property type="match status" value="1"/>
</dbReference>
<organism evidence="11 12">
    <name type="scientific">Pelistega indica</name>
    <dbReference type="NCBI Taxonomy" id="1414851"/>
    <lineage>
        <taxon>Bacteria</taxon>
        <taxon>Pseudomonadati</taxon>
        <taxon>Pseudomonadota</taxon>
        <taxon>Betaproteobacteria</taxon>
        <taxon>Burkholderiales</taxon>
        <taxon>Alcaligenaceae</taxon>
        <taxon>Pelistega</taxon>
    </lineage>
</organism>
<dbReference type="Proteomes" id="UP000018766">
    <property type="component" value="Unassembled WGS sequence"/>
</dbReference>
<dbReference type="OrthoDB" id="9780160at2"/>
<feature type="transmembrane region" description="Helical" evidence="10">
    <location>
        <begin position="197"/>
        <end position="219"/>
    </location>
</feature>
<feature type="transmembrane region" description="Helical" evidence="10">
    <location>
        <begin position="55"/>
        <end position="78"/>
    </location>
</feature>
<dbReference type="InterPro" id="IPR050222">
    <property type="entry name" value="MATE_MdtK"/>
</dbReference>
<keyword evidence="8 10" id="KW-0472">Membrane</keyword>
<keyword evidence="12" id="KW-1185">Reference proteome</keyword>
<keyword evidence="5 10" id="KW-0812">Transmembrane</keyword>
<dbReference type="PATRIC" id="fig|1414851.3.peg.1601"/>
<dbReference type="GO" id="GO:0005886">
    <property type="term" value="C:plasma membrane"/>
    <property type="evidence" value="ECO:0007669"/>
    <property type="project" value="UniProtKB-SubCell"/>
</dbReference>
<evidence type="ECO:0000256" key="6">
    <source>
        <dbReference type="ARBA" id="ARBA00022989"/>
    </source>
</evidence>
<keyword evidence="4" id="KW-1003">Cell membrane</keyword>
<keyword evidence="7" id="KW-0406">Ion transport</keyword>
<protein>
    <recommendedName>
        <fullName evidence="9">Multidrug-efflux transporter</fullName>
    </recommendedName>
</protein>
<feature type="transmembrane region" description="Helical" evidence="10">
    <location>
        <begin position="280"/>
        <end position="302"/>
    </location>
</feature>
<evidence type="ECO:0000256" key="3">
    <source>
        <dbReference type="ARBA" id="ARBA00022449"/>
    </source>
</evidence>
<dbReference type="EMBL" id="AYSV01000089">
    <property type="protein sequence ID" value="ETD70396.1"/>
    <property type="molecule type" value="Genomic_DNA"/>
</dbReference>
<dbReference type="PIRSF" id="PIRSF006603">
    <property type="entry name" value="DinF"/>
    <property type="match status" value="1"/>
</dbReference>
<name>V8G2T0_9BURK</name>
<comment type="subcellular location">
    <subcellularLocation>
        <location evidence="1">Cell inner membrane</location>
        <topology evidence="1">Multi-pass membrane protein</topology>
    </subcellularLocation>
</comment>
<feature type="transmembrane region" description="Helical" evidence="10">
    <location>
        <begin position="352"/>
        <end position="371"/>
    </location>
</feature>
<dbReference type="InterPro" id="IPR048279">
    <property type="entry name" value="MdtK-like"/>
</dbReference>
<feature type="transmembrane region" description="Helical" evidence="10">
    <location>
        <begin position="166"/>
        <end position="185"/>
    </location>
</feature>
<dbReference type="PANTHER" id="PTHR43298">
    <property type="entry name" value="MULTIDRUG RESISTANCE PROTEIN NORM-RELATED"/>
    <property type="match status" value="1"/>
</dbReference>
<feature type="transmembrane region" description="Helical" evidence="10">
    <location>
        <begin position="323"/>
        <end position="340"/>
    </location>
</feature>
<dbReference type="GO" id="GO:0006811">
    <property type="term" value="P:monoatomic ion transport"/>
    <property type="evidence" value="ECO:0007669"/>
    <property type="project" value="UniProtKB-KW"/>
</dbReference>
<evidence type="ECO:0000256" key="4">
    <source>
        <dbReference type="ARBA" id="ARBA00022475"/>
    </source>
</evidence>
<evidence type="ECO:0000313" key="11">
    <source>
        <dbReference type="EMBL" id="ETD70396.1"/>
    </source>
</evidence>
<gene>
    <name evidence="11" type="ORF">V757_07770</name>
</gene>
<evidence type="ECO:0000256" key="7">
    <source>
        <dbReference type="ARBA" id="ARBA00023065"/>
    </source>
</evidence>
<dbReference type="GO" id="GO:0015297">
    <property type="term" value="F:antiporter activity"/>
    <property type="evidence" value="ECO:0007669"/>
    <property type="project" value="UniProtKB-KW"/>
</dbReference>
<keyword evidence="3" id="KW-0050">Antiport</keyword>
<accession>V8G2T0</accession>
<feature type="transmembrane region" description="Helical" evidence="10">
    <location>
        <begin position="90"/>
        <end position="115"/>
    </location>
</feature>
<dbReference type="AlphaFoldDB" id="V8G2T0"/>
<evidence type="ECO:0000256" key="8">
    <source>
        <dbReference type="ARBA" id="ARBA00023136"/>
    </source>
</evidence>
<dbReference type="InterPro" id="IPR002528">
    <property type="entry name" value="MATE_fam"/>
</dbReference>
<dbReference type="Pfam" id="PF01554">
    <property type="entry name" value="MatE"/>
    <property type="match status" value="2"/>
</dbReference>
<sequence length="470" mass="51212">MKNTLLSNDKNTIRKNLISQAWPILIAQWAGVSFGVLDTMMLGNFNAEALQAMSLAASIFITVSVSMMGVVHALIPIFSQLFGAQKLRQIGILWGQGIWLAIFTSFTLGALLLFPDVWLSISGDISDEVRAEVSHYLRITYFSLPAILMFRAIYSLCTSAGRPKHVMYINVASIFVKAFFNWVLIFGQFGLPALGSVGAGISTMLVSWFTFLFGLWILLRDPYYTKFGLILGVPSIKHLWEILKLGLPMGGSYLVEVSSFTFMALLAAREGINVSGGHQILANLGAFLYMMPQSIGIATAALSAQAIGATKYHLSHSISLQGFLIGFIGALISITLIYFGKSWVIYLYTNDLHVAAMAASLLTIVPVFHLLDYFQCVVTYVLRAHKIATLPFIIQTVLLIGLGLGGGYYFGYGNGKGALDGIASILTPGATTGISSLWIMCCSALFCCGLILAIWYTIITRPLLRQASNQ</sequence>
<dbReference type="PANTHER" id="PTHR43298:SF2">
    <property type="entry name" value="FMN_FAD EXPORTER YEEO-RELATED"/>
    <property type="match status" value="1"/>
</dbReference>
<feature type="transmembrane region" description="Helical" evidence="10">
    <location>
        <begin position="21"/>
        <end position="43"/>
    </location>
</feature>
<evidence type="ECO:0000256" key="5">
    <source>
        <dbReference type="ARBA" id="ARBA00022692"/>
    </source>
</evidence>
<reference evidence="11 12" key="1">
    <citation type="submission" date="2013-11" db="EMBL/GenBank/DDBJ databases">
        <title>Genomic analysis of Pelistega sp. HM-7.</title>
        <authorList>
            <person name="Kumbhare S.V."/>
            <person name="Shetty S.A."/>
            <person name="Sharma O."/>
            <person name="Dhotre D.P."/>
        </authorList>
    </citation>
    <scope>NUCLEOTIDE SEQUENCE [LARGE SCALE GENOMIC DNA]</scope>
    <source>
        <strain evidence="11 12">HM-7</strain>
    </source>
</reference>